<dbReference type="InterPro" id="IPR036409">
    <property type="entry name" value="Aldolase_II/adducin_N_sf"/>
</dbReference>
<accession>A0A8E2JX78</accession>
<dbReference type="EMBL" id="KV748870">
    <property type="protein sequence ID" value="OCL12497.1"/>
    <property type="molecule type" value="Genomic_DNA"/>
</dbReference>
<proteinExistence type="predicted"/>
<name>A0A8E2JX78_9PEZI</name>
<dbReference type="AlphaFoldDB" id="A0A8E2JX78"/>
<dbReference type="InterPro" id="IPR001303">
    <property type="entry name" value="Aldolase_II/adducin_N"/>
</dbReference>
<dbReference type="OrthoDB" id="2932980at2759"/>
<dbReference type="Gene3D" id="3.40.225.10">
    <property type="entry name" value="Class II aldolase/adducin N-terminal domain"/>
    <property type="match status" value="1"/>
</dbReference>
<protein>
    <recommendedName>
        <fullName evidence="1">Class II aldolase/adducin N-terminal domain-containing protein</fullName>
    </recommendedName>
</protein>
<sequence length="129" mass="14039">MGGFLGGGKEGVRIWDIRDTYGTSSGVDKNVADKPKKNLLVCEQHLGDSFAAAFGDEKGELERFVVLQRGHGFVSVGDSIQQLVYRAISTQENAAVQQKAEIMAEDEGVEVNFLTEEEARDCAEMNVPS</sequence>
<evidence type="ECO:0000259" key="1">
    <source>
        <dbReference type="Pfam" id="PF00596"/>
    </source>
</evidence>
<feature type="domain" description="Class II aldolase/adducin N-terminal" evidence="1">
    <location>
        <begin position="44"/>
        <end position="97"/>
    </location>
</feature>
<keyword evidence="3" id="KW-1185">Reference proteome</keyword>
<dbReference type="SUPFAM" id="SSF53639">
    <property type="entry name" value="AraD/HMP-PK domain-like"/>
    <property type="match status" value="1"/>
</dbReference>
<reference evidence="2 3" key="1">
    <citation type="journal article" date="2016" name="Nat. Commun.">
        <title>Ectomycorrhizal ecology is imprinted in the genome of the dominant symbiotic fungus Cenococcum geophilum.</title>
        <authorList>
            <consortium name="DOE Joint Genome Institute"/>
            <person name="Peter M."/>
            <person name="Kohler A."/>
            <person name="Ohm R.A."/>
            <person name="Kuo A."/>
            <person name="Krutzmann J."/>
            <person name="Morin E."/>
            <person name="Arend M."/>
            <person name="Barry K.W."/>
            <person name="Binder M."/>
            <person name="Choi C."/>
            <person name="Clum A."/>
            <person name="Copeland A."/>
            <person name="Grisel N."/>
            <person name="Haridas S."/>
            <person name="Kipfer T."/>
            <person name="LaButti K."/>
            <person name="Lindquist E."/>
            <person name="Lipzen A."/>
            <person name="Maire R."/>
            <person name="Meier B."/>
            <person name="Mihaltcheva S."/>
            <person name="Molinier V."/>
            <person name="Murat C."/>
            <person name="Poggeler S."/>
            <person name="Quandt C.A."/>
            <person name="Sperisen C."/>
            <person name="Tritt A."/>
            <person name="Tisserant E."/>
            <person name="Crous P.W."/>
            <person name="Henrissat B."/>
            <person name="Nehls U."/>
            <person name="Egli S."/>
            <person name="Spatafora J.W."/>
            <person name="Grigoriev I.V."/>
            <person name="Martin F.M."/>
        </authorList>
    </citation>
    <scope>NUCLEOTIDE SEQUENCE [LARGE SCALE GENOMIC DNA]</scope>
    <source>
        <strain evidence="2 3">CBS 207.34</strain>
    </source>
</reference>
<evidence type="ECO:0000313" key="2">
    <source>
        <dbReference type="EMBL" id="OCL12497.1"/>
    </source>
</evidence>
<dbReference type="Pfam" id="PF00596">
    <property type="entry name" value="Aldolase_II"/>
    <property type="match status" value="1"/>
</dbReference>
<organism evidence="2 3">
    <name type="scientific">Glonium stellatum</name>
    <dbReference type="NCBI Taxonomy" id="574774"/>
    <lineage>
        <taxon>Eukaryota</taxon>
        <taxon>Fungi</taxon>
        <taxon>Dikarya</taxon>
        <taxon>Ascomycota</taxon>
        <taxon>Pezizomycotina</taxon>
        <taxon>Dothideomycetes</taxon>
        <taxon>Pleosporomycetidae</taxon>
        <taxon>Gloniales</taxon>
        <taxon>Gloniaceae</taxon>
        <taxon>Glonium</taxon>
    </lineage>
</organism>
<gene>
    <name evidence="2" type="ORF">AOQ84DRAFT_419568</name>
</gene>
<evidence type="ECO:0000313" key="3">
    <source>
        <dbReference type="Proteomes" id="UP000250140"/>
    </source>
</evidence>
<dbReference type="Proteomes" id="UP000250140">
    <property type="component" value="Unassembled WGS sequence"/>
</dbReference>